<dbReference type="InterPro" id="IPR014722">
    <property type="entry name" value="Rib_uL2_dom2"/>
</dbReference>
<proteinExistence type="inferred from homology"/>
<dbReference type="GO" id="GO:0031090">
    <property type="term" value="C:organelle membrane"/>
    <property type="evidence" value="ECO:0007669"/>
    <property type="project" value="UniProtKB-ARBA"/>
</dbReference>
<dbReference type="InterPro" id="IPR005756">
    <property type="entry name" value="Ribosomal_uL24_euk/arc"/>
</dbReference>
<comment type="similarity">
    <text evidence="1">Belongs to the universal ribosomal protein uL24 family.</text>
</comment>
<evidence type="ECO:0000256" key="2">
    <source>
        <dbReference type="ARBA" id="ARBA00022980"/>
    </source>
</evidence>
<organism evidence="4 5">
    <name type="scientific">Lynx pardinus</name>
    <name type="common">Iberian lynx</name>
    <name type="synonym">Felis pardina</name>
    <dbReference type="NCBI Taxonomy" id="191816"/>
    <lineage>
        <taxon>Eukaryota</taxon>
        <taxon>Metazoa</taxon>
        <taxon>Chordata</taxon>
        <taxon>Craniata</taxon>
        <taxon>Vertebrata</taxon>
        <taxon>Euteleostomi</taxon>
        <taxon>Mammalia</taxon>
        <taxon>Eutheria</taxon>
        <taxon>Laurasiatheria</taxon>
        <taxon>Carnivora</taxon>
        <taxon>Feliformia</taxon>
        <taxon>Felidae</taxon>
        <taxon>Felinae</taxon>
        <taxon>Lynx</taxon>
    </lineage>
</organism>
<dbReference type="InterPro" id="IPR008991">
    <property type="entry name" value="Translation_prot_SH3-like_sf"/>
</dbReference>
<dbReference type="AlphaFoldDB" id="A0A485N856"/>
<reference evidence="4 5" key="1">
    <citation type="submission" date="2019-01" db="EMBL/GenBank/DDBJ databases">
        <authorList>
            <person name="Alioto T."/>
            <person name="Alioto T."/>
        </authorList>
    </citation>
    <scope>NUCLEOTIDE SEQUENCE [LARGE SCALE GENOMIC DNA]</scope>
</reference>
<gene>
    <name evidence="4" type="ORF">LYPA_23C013256</name>
</gene>
<keyword evidence="5" id="KW-1185">Reference proteome</keyword>
<feature type="non-terminal residue" evidence="4">
    <location>
        <position position="1"/>
    </location>
</feature>
<dbReference type="Pfam" id="PF16906">
    <property type="entry name" value="Ribosomal_L26"/>
    <property type="match status" value="1"/>
</dbReference>
<name>A0A485N856_LYNPA</name>
<dbReference type="GO" id="GO:0006412">
    <property type="term" value="P:translation"/>
    <property type="evidence" value="ECO:0007669"/>
    <property type="project" value="InterPro"/>
</dbReference>
<dbReference type="GO" id="GO:0003735">
    <property type="term" value="F:structural constituent of ribosome"/>
    <property type="evidence" value="ECO:0007669"/>
    <property type="project" value="InterPro"/>
</dbReference>
<evidence type="ECO:0000256" key="3">
    <source>
        <dbReference type="ARBA" id="ARBA00023274"/>
    </source>
</evidence>
<dbReference type="NCBIfam" id="TIGR01080">
    <property type="entry name" value="rplX_A_E"/>
    <property type="match status" value="1"/>
</dbReference>
<keyword evidence="3" id="KW-0687">Ribonucleoprotein</keyword>
<dbReference type="SUPFAM" id="SSF50104">
    <property type="entry name" value="Translation proteins SH3-like domain"/>
    <property type="match status" value="1"/>
</dbReference>
<dbReference type="EMBL" id="CAAGRJ010011701">
    <property type="protein sequence ID" value="VFV28707.1"/>
    <property type="molecule type" value="Genomic_DNA"/>
</dbReference>
<dbReference type="Gene3D" id="2.30.30.30">
    <property type="match status" value="1"/>
</dbReference>
<evidence type="ECO:0000313" key="5">
    <source>
        <dbReference type="Proteomes" id="UP000386466"/>
    </source>
</evidence>
<accession>A0A485N856</accession>
<sequence length="66" mass="7657">IAGAVAANMKFNLFVTSDWSKNRKRHFSAPSHIRRKIMSSPLSKELRQKYNIRSMPIQKDNEVQVV</sequence>
<dbReference type="Proteomes" id="UP000386466">
    <property type="component" value="Unassembled WGS sequence"/>
</dbReference>
<keyword evidence="2 4" id="KW-0689">Ribosomal protein</keyword>
<dbReference type="PANTHER" id="PTHR11143">
    <property type="entry name" value="60S RIBOSOMAL PROTEIN L26 FAMILY MEMBER"/>
    <property type="match status" value="1"/>
</dbReference>
<evidence type="ECO:0000256" key="1">
    <source>
        <dbReference type="ARBA" id="ARBA00010618"/>
    </source>
</evidence>
<protein>
    <submittedName>
        <fullName evidence="4">Ribosomal protein l26</fullName>
    </submittedName>
</protein>
<dbReference type="GO" id="GO:0015934">
    <property type="term" value="C:large ribosomal subunit"/>
    <property type="evidence" value="ECO:0007669"/>
    <property type="project" value="InterPro"/>
</dbReference>
<evidence type="ECO:0000313" key="4">
    <source>
        <dbReference type="EMBL" id="VFV28707.1"/>
    </source>
</evidence>